<gene>
    <name evidence="1" type="ORF">QFZ53_001689</name>
</gene>
<evidence type="ECO:0000313" key="1">
    <source>
        <dbReference type="EMBL" id="MDQ0647493.1"/>
    </source>
</evidence>
<comment type="caution">
    <text evidence="1">The sequence shown here is derived from an EMBL/GenBank/DDBJ whole genome shotgun (WGS) entry which is preliminary data.</text>
</comment>
<evidence type="ECO:0008006" key="3">
    <source>
        <dbReference type="Google" id="ProtNLM"/>
    </source>
</evidence>
<dbReference type="EMBL" id="JAUSXV010000001">
    <property type="protein sequence ID" value="MDQ0647493.1"/>
    <property type="molecule type" value="Genomic_DNA"/>
</dbReference>
<protein>
    <recommendedName>
        <fullName evidence="3">DUF222 domain-containing protein</fullName>
    </recommendedName>
</protein>
<dbReference type="AlphaFoldDB" id="A0AAW8EW09"/>
<evidence type="ECO:0000313" key="2">
    <source>
        <dbReference type="Proteomes" id="UP001244427"/>
    </source>
</evidence>
<dbReference type="RefSeq" id="WP_307295428.1">
    <property type="nucleotide sequence ID" value="NZ_JAUSXV010000001.1"/>
</dbReference>
<sequence>MSQWRVDPDGVLGVLAGIDDLGPDFESAQNGISEAASATSTLSVDGRTVLSSAWAAFMESRSLVPGKIMHEVSAAASGVGAATTAIIAGDEEMAADTQAAQSRAEDAWGIALPSAYLTDGVARAL</sequence>
<accession>A0AAW8EW09</accession>
<organism evidence="1 2">
    <name type="scientific">Microbacterium natoriense</name>
    <dbReference type="NCBI Taxonomy" id="284570"/>
    <lineage>
        <taxon>Bacteria</taxon>
        <taxon>Bacillati</taxon>
        <taxon>Actinomycetota</taxon>
        <taxon>Actinomycetes</taxon>
        <taxon>Micrococcales</taxon>
        <taxon>Microbacteriaceae</taxon>
        <taxon>Microbacterium</taxon>
    </lineage>
</organism>
<name>A0AAW8EW09_9MICO</name>
<dbReference type="InterPro" id="IPR045436">
    <property type="entry name" value="DUF6507"/>
</dbReference>
<reference evidence="1 2" key="1">
    <citation type="submission" date="2023-07" db="EMBL/GenBank/DDBJ databases">
        <title>Comparative genomics of wheat-associated soil bacteria to identify genetic determinants of phenazine resistance.</title>
        <authorList>
            <person name="Mouncey N."/>
        </authorList>
    </citation>
    <scope>NUCLEOTIDE SEQUENCE [LARGE SCALE GENOMIC DNA]</scope>
    <source>
        <strain evidence="1 2">W4I9-1</strain>
    </source>
</reference>
<keyword evidence="2" id="KW-1185">Reference proteome</keyword>
<proteinExistence type="predicted"/>
<dbReference type="Proteomes" id="UP001244427">
    <property type="component" value="Unassembled WGS sequence"/>
</dbReference>
<dbReference type="Pfam" id="PF20117">
    <property type="entry name" value="DUF6507"/>
    <property type="match status" value="1"/>
</dbReference>